<accession>A0AAE1NYI9</accession>
<evidence type="ECO:0000313" key="2">
    <source>
        <dbReference type="Proteomes" id="UP001292094"/>
    </source>
</evidence>
<reference evidence="1" key="1">
    <citation type="submission" date="2023-11" db="EMBL/GenBank/DDBJ databases">
        <title>Genome assemblies of two species of porcelain crab, Petrolisthes cinctipes and Petrolisthes manimaculis (Anomura: Porcellanidae).</title>
        <authorList>
            <person name="Angst P."/>
        </authorList>
    </citation>
    <scope>NUCLEOTIDE SEQUENCE</scope>
    <source>
        <strain evidence="1">PB745_02</strain>
        <tissue evidence="1">Gill</tissue>
    </source>
</reference>
<dbReference type="EMBL" id="JAWZYT010003648">
    <property type="protein sequence ID" value="KAK4297400.1"/>
    <property type="molecule type" value="Genomic_DNA"/>
</dbReference>
<gene>
    <name evidence="1" type="ORF">Pmani_030178</name>
</gene>
<protein>
    <submittedName>
        <fullName evidence="1">Uncharacterized protein</fullName>
    </submittedName>
</protein>
<keyword evidence="2" id="KW-1185">Reference proteome</keyword>
<evidence type="ECO:0000313" key="1">
    <source>
        <dbReference type="EMBL" id="KAK4297400.1"/>
    </source>
</evidence>
<organism evidence="1 2">
    <name type="scientific">Petrolisthes manimaculis</name>
    <dbReference type="NCBI Taxonomy" id="1843537"/>
    <lineage>
        <taxon>Eukaryota</taxon>
        <taxon>Metazoa</taxon>
        <taxon>Ecdysozoa</taxon>
        <taxon>Arthropoda</taxon>
        <taxon>Crustacea</taxon>
        <taxon>Multicrustacea</taxon>
        <taxon>Malacostraca</taxon>
        <taxon>Eumalacostraca</taxon>
        <taxon>Eucarida</taxon>
        <taxon>Decapoda</taxon>
        <taxon>Pleocyemata</taxon>
        <taxon>Anomura</taxon>
        <taxon>Galatheoidea</taxon>
        <taxon>Porcellanidae</taxon>
        <taxon>Petrolisthes</taxon>
    </lineage>
</organism>
<name>A0AAE1NYI9_9EUCA</name>
<dbReference type="AlphaFoldDB" id="A0AAE1NYI9"/>
<dbReference type="Proteomes" id="UP001292094">
    <property type="component" value="Unassembled WGS sequence"/>
</dbReference>
<proteinExistence type="predicted"/>
<sequence>MQEYEHSSLQTHGVNAAVWDMEIPENVYWTWPSTSHWQDSLTKCGNLILKFQMYAVTSHLPRTASTRYRHMYGTLPNNQSLHDTYLIIHATMRMRRKRTR</sequence>
<comment type="caution">
    <text evidence="1">The sequence shown here is derived from an EMBL/GenBank/DDBJ whole genome shotgun (WGS) entry which is preliminary data.</text>
</comment>